<proteinExistence type="predicted"/>
<reference evidence="2 3" key="1">
    <citation type="submission" date="2014-03" db="EMBL/GenBank/DDBJ databases">
        <title>Bradyrhizobium valentinum sp. nov., isolated from effective nodules of Lupinus mariae-josephae, a lupine endemic of basic-lime soils in Eastern Spain.</title>
        <authorList>
            <person name="Duran D."/>
            <person name="Rey L."/>
            <person name="Navarro A."/>
            <person name="Busquets A."/>
            <person name="Imperial J."/>
            <person name="Ruiz-Argueso T."/>
        </authorList>
    </citation>
    <scope>NUCLEOTIDE SEQUENCE [LARGE SCALE GENOMIC DNA]</scope>
    <source>
        <strain evidence="2 3">CCBAU 23086</strain>
    </source>
</reference>
<dbReference type="Proteomes" id="UP000051660">
    <property type="component" value="Unassembled WGS sequence"/>
</dbReference>
<keyword evidence="1" id="KW-0812">Transmembrane</keyword>
<accession>A0A0R3N6M1</accession>
<comment type="caution">
    <text evidence="2">The sequence shown here is derived from an EMBL/GenBank/DDBJ whole genome shotgun (WGS) entry which is preliminary data.</text>
</comment>
<gene>
    <name evidence="2" type="ORF">CQ14_37255</name>
</gene>
<keyword evidence="1" id="KW-0472">Membrane</keyword>
<evidence type="ECO:0000256" key="1">
    <source>
        <dbReference type="SAM" id="Phobius"/>
    </source>
</evidence>
<feature type="transmembrane region" description="Helical" evidence="1">
    <location>
        <begin position="21"/>
        <end position="42"/>
    </location>
</feature>
<evidence type="ECO:0000313" key="3">
    <source>
        <dbReference type="Proteomes" id="UP000051660"/>
    </source>
</evidence>
<protein>
    <submittedName>
        <fullName evidence="2">Uncharacterized protein</fullName>
    </submittedName>
</protein>
<sequence>MAQGKPCATHRMIMPRAKEDIPLLAQVWTMMSPFSPLLAAIIRSRAAFFLRHFGRMVGVQRGFRGHGFVLSGIRFGSHEHALRLDKLHAWANGGVALVPVLGQAKRECDRALAAKLGPEAQPPPRP</sequence>
<name>A0A0R3N6M1_9BRAD</name>
<dbReference type="AlphaFoldDB" id="A0A0R3N6M1"/>
<evidence type="ECO:0000313" key="2">
    <source>
        <dbReference type="EMBL" id="KRR28120.1"/>
    </source>
</evidence>
<dbReference type="EMBL" id="LLYB01000032">
    <property type="protein sequence ID" value="KRR28120.1"/>
    <property type="molecule type" value="Genomic_DNA"/>
</dbReference>
<keyword evidence="1" id="KW-1133">Transmembrane helix</keyword>
<organism evidence="2 3">
    <name type="scientific">Bradyrhizobium lablabi</name>
    <dbReference type="NCBI Taxonomy" id="722472"/>
    <lineage>
        <taxon>Bacteria</taxon>
        <taxon>Pseudomonadati</taxon>
        <taxon>Pseudomonadota</taxon>
        <taxon>Alphaproteobacteria</taxon>
        <taxon>Hyphomicrobiales</taxon>
        <taxon>Nitrobacteraceae</taxon>
        <taxon>Bradyrhizobium</taxon>
    </lineage>
</organism>